<dbReference type="Proteomes" id="UP000324222">
    <property type="component" value="Unassembled WGS sequence"/>
</dbReference>
<gene>
    <name evidence="1" type="ORF">E2C01_008561</name>
</gene>
<reference evidence="1 2" key="1">
    <citation type="submission" date="2019-05" db="EMBL/GenBank/DDBJ databases">
        <title>Another draft genome of Portunus trituberculatus and its Hox gene families provides insights of decapod evolution.</title>
        <authorList>
            <person name="Jeong J.-H."/>
            <person name="Song I."/>
            <person name="Kim S."/>
            <person name="Choi T."/>
            <person name="Kim D."/>
            <person name="Ryu S."/>
            <person name="Kim W."/>
        </authorList>
    </citation>
    <scope>NUCLEOTIDE SEQUENCE [LARGE SCALE GENOMIC DNA]</scope>
    <source>
        <tissue evidence="1">Muscle</tissue>
    </source>
</reference>
<accession>A0A5B7D2P6</accession>
<evidence type="ECO:0000313" key="1">
    <source>
        <dbReference type="EMBL" id="MPC15758.1"/>
    </source>
</evidence>
<name>A0A5B7D2P6_PORTR</name>
<evidence type="ECO:0000313" key="2">
    <source>
        <dbReference type="Proteomes" id="UP000324222"/>
    </source>
</evidence>
<protein>
    <submittedName>
        <fullName evidence="1">Uncharacterized protein</fullName>
    </submittedName>
</protein>
<proteinExistence type="predicted"/>
<keyword evidence="2" id="KW-1185">Reference proteome</keyword>
<dbReference type="AlphaFoldDB" id="A0A5B7D2P6"/>
<dbReference type="EMBL" id="VSRR010000452">
    <property type="protein sequence ID" value="MPC15758.1"/>
    <property type="molecule type" value="Genomic_DNA"/>
</dbReference>
<sequence length="75" mass="7911">MTLKVSNGGELQAHIACHATNINSGLSALIMYAIFIAQDLSLRNSLVVVALLGSVVRRMPVHNDAHSLFVSVPGA</sequence>
<organism evidence="1 2">
    <name type="scientific">Portunus trituberculatus</name>
    <name type="common">Swimming crab</name>
    <name type="synonym">Neptunus trituberculatus</name>
    <dbReference type="NCBI Taxonomy" id="210409"/>
    <lineage>
        <taxon>Eukaryota</taxon>
        <taxon>Metazoa</taxon>
        <taxon>Ecdysozoa</taxon>
        <taxon>Arthropoda</taxon>
        <taxon>Crustacea</taxon>
        <taxon>Multicrustacea</taxon>
        <taxon>Malacostraca</taxon>
        <taxon>Eumalacostraca</taxon>
        <taxon>Eucarida</taxon>
        <taxon>Decapoda</taxon>
        <taxon>Pleocyemata</taxon>
        <taxon>Brachyura</taxon>
        <taxon>Eubrachyura</taxon>
        <taxon>Portunoidea</taxon>
        <taxon>Portunidae</taxon>
        <taxon>Portuninae</taxon>
        <taxon>Portunus</taxon>
    </lineage>
</organism>
<comment type="caution">
    <text evidence="1">The sequence shown here is derived from an EMBL/GenBank/DDBJ whole genome shotgun (WGS) entry which is preliminary data.</text>
</comment>